<proteinExistence type="predicted"/>
<evidence type="ECO:0000313" key="3">
    <source>
        <dbReference type="EMBL" id="CAB4766370.1"/>
    </source>
</evidence>
<dbReference type="AlphaFoldDB" id="A0A6J6V2J5"/>
<accession>A0A6J6V2J5</accession>
<feature type="transmembrane region" description="Helical" evidence="1">
    <location>
        <begin position="32"/>
        <end position="55"/>
    </location>
</feature>
<reference evidence="3" key="1">
    <citation type="submission" date="2020-05" db="EMBL/GenBank/DDBJ databases">
        <authorList>
            <person name="Chiriac C."/>
            <person name="Salcher M."/>
            <person name="Ghai R."/>
            <person name="Kavagutti S V."/>
        </authorList>
    </citation>
    <scope>NUCLEOTIDE SEQUENCE</scope>
</reference>
<dbReference type="EMBL" id="CAFBLR010000029">
    <property type="protein sequence ID" value="CAB4865976.1"/>
    <property type="molecule type" value="Genomic_DNA"/>
</dbReference>
<protein>
    <submittedName>
        <fullName evidence="3">Unannotated protein</fullName>
    </submittedName>
</protein>
<evidence type="ECO:0000313" key="4">
    <source>
        <dbReference type="EMBL" id="CAB4865976.1"/>
    </source>
</evidence>
<dbReference type="EMBL" id="CAFBQP010000116">
    <property type="protein sequence ID" value="CAB5067861.1"/>
    <property type="molecule type" value="Genomic_DNA"/>
</dbReference>
<dbReference type="EMBL" id="CAEZYY010000039">
    <property type="protein sequence ID" value="CAB4766370.1"/>
    <property type="molecule type" value="Genomic_DNA"/>
</dbReference>
<evidence type="ECO:0000256" key="1">
    <source>
        <dbReference type="SAM" id="Phobius"/>
    </source>
</evidence>
<keyword evidence="1" id="KW-1133">Transmembrane helix</keyword>
<evidence type="ECO:0000313" key="2">
    <source>
        <dbReference type="EMBL" id="CAB4709751.1"/>
    </source>
</evidence>
<gene>
    <name evidence="2" type="ORF">UFOPK2602_01082</name>
    <name evidence="3" type="ORF">UFOPK2806_02130</name>
    <name evidence="4" type="ORF">UFOPK3417_00484</name>
    <name evidence="5" type="ORF">UFOPK4306_02204</name>
</gene>
<feature type="transmembrane region" description="Helical" evidence="1">
    <location>
        <begin position="7"/>
        <end position="26"/>
    </location>
</feature>
<name>A0A6J6V2J5_9ZZZZ</name>
<sequence>MRVERFWILGNLVYSTCRVVLAWRFLSERGLSVFWFATVEVLSAVPWALATSRLVMALATRQRRTAWWWAALATAAFLAPDAYVIGTTHHVPMWIYLIIGTWITVAATLGIRRVTTSVISRRAADASPRTRGASLPLQR</sequence>
<keyword evidence="1" id="KW-0812">Transmembrane</keyword>
<feature type="transmembrane region" description="Helical" evidence="1">
    <location>
        <begin position="91"/>
        <end position="111"/>
    </location>
</feature>
<feature type="transmembrane region" description="Helical" evidence="1">
    <location>
        <begin position="67"/>
        <end position="85"/>
    </location>
</feature>
<keyword evidence="1" id="KW-0472">Membrane</keyword>
<dbReference type="EMBL" id="CAEZXX010000065">
    <property type="protein sequence ID" value="CAB4709751.1"/>
    <property type="molecule type" value="Genomic_DNA"/>
</dbReference>
<organism evidence="3">
    <name type="scientific">freshwater metagenome</name>
    <dbReference type="NCBI Taxonomy" id="449393"/>
    <lineage>
        <taxon>unclassified sequences</taxon>
        <taxon>metagenomes</taxon>
        <taxon>ecological metagenomes</taxon>
    </lineage>
</organism>
<evidence type="ECO:0000313" key="5">
    <source>
        <dbReference type="EMBL" id="CAB5067861.1"/>
    </source>
</evidence>